<evidence type="ECO:0000256" key="11">
    <source>
        <dbReference type="ARBA" id="ARBA00022741"/>
    </source>
</evidence>
<evidence type="ECO:0000256" key="26">
    <source>
        <dbReference type="ARBA" id="ARBA00048548"/>
    </source>
</evidence>
<evidence type="ECO:0000256" key="13">
    <source>
        <dbReference type="ARBA" id="ARBA00022840"/>
    </source>
</evidence>
<keyword evidence="18" id="KW-0511">Multifunctional enzyme</keyword>
<dbReference type="GO" id="GO:0003968">
    <property type="term" value="F:RNA-directed RNA polymerase activity"/>
    <property type="evidence" value="ECO:0007669"/>
    <property type="project" value="UniProtKB-KW"/>
</dbReference>
<dbReference type="InterPro" id="IPR025786">
    <property type="entry name" value="Mononega_L_MeTrfase"/>
</dbReference>
<evidence type="ECO:0000259" key="27">
    <source>
        <dbReference type="PROSITE" id="PS50526"/>
    </source>
</evidence>
<keyword evidence="16" id="KW-0506">mRNA capping</keyword>
<evidence type="ECO:0000256" key="23">
    <source>
        <dbReference type="ARBA" id="ARBA00031012"/>
    </source>
</evidence>
<keyword evidence="8" id="KW-0808">Transferase</keyword>
<dbReference type="Pfam" id="PF14314">
    <property type="entry name" value="Methyltrans_Mon_2nd"/>
    <property type="match status" value="1"/>
</dbReference>
<reference evidence="29" key="1">
    <citation type="journal article" date="2016" name="Nature">
        <title>Redefining the invertebrate RNA virosphere.</title>
        <authorList>
            <person name="Shi M."/>
            <person name="Lin X.D."/>
            <person name="Tian J.H."/>
            <person name="Chen L.J."/>
            <person name="Chen X."/>
            <person name="Li C.X."/>
            <person name="Qin X.C."/>
            <person name="Li J."/>
            <person name="Cao J.P."/>
            <person name="Eden J.S."/>
            <person name="Buchmann J."/>
            <person name="Wang W."/>
            <person name="Xu J."/>
            <person name="Holmes E.C."/>
            <person name="Zhang Y.Z."/>
        </authorList>
    </citation>
    <scope>NUCLEOTIDE SEQUENCE [LARGE SCALE GENOMIC DNA]</scope>
    <source>
        <strain evidence="29">SCM43656</strain>
    </source>
</reference>
<evidence type="ECO:0000256" key="6">
    <source>
        <dbReference type="ARBA" id="ARBA00022603"/>
    </source>
</evidence>
<evidence type="ECO:0000256" key="7">
    <source>
        <dbReference type="ARBA" id="ARBA00022664"/>
    </source>
</evidence>
<comment type="catalytic activity">
    <reaction evidence="25">
        <text>a 5'-end (5'-triphosphoguanosine)-adenylyl-adenylyl-cytidylyl-adenosine in mRNA + 2 S-adenosyl-L-methionine = a 5'-end (N(7)-methyl 5'-triphosphoguanosine)-(2'-O-methyladenylyl)-adenylyl-cytidylyl-adenosine in mRNA + 2 S-adenosyl-L-homocysteine + H(+)</text>
        <dbReference type="Rhea" id="RHEA:65376"/>
        <dbReference type="Rhea" id="RHEA-COMP:16797"/>
        <dbReference type="Rhea" id="RHEA-COMP:16798"/>
        <dbReference type="ChEBI" id="CHEBI:15378"/>
        <dbReference type="ChEBI" id="CHEBI:57856"/>
        <dbReference type="ChEBI" id="CHEBI:59789"/>
        <dbReference type="ChEBI" id="CHEBI:156483"/>
        <dbReference type="ChEBI" id="CHEBI:156484"/>
        <dbReference type="EC" id="2.1.1.375"/>
    </reaction>
</comment>
<dbReference type="GeneID" id="30854813"/>
<dbReference type="EMBL" id="KX884433">
    <property type="protein sequence ID" value="APG78756.1"/>
    <property type="molecule type" value="Genomic_RNA"/>
</dbReference>
<dbReference type="InterPro" id="IPR048397">
    <property type="entry name" value="Methyltrans_Mon_CD"/>
</dbReference>
<evidence type="ECO:0000256" key="14">
    <source>
        <dbReference type="ARBA" id="ARBA00022844"/>
    </source>
</evidence>
<dbReference type="KEGG" id="vg:30854813"/>
<dbReference type="InterPro" id="IPR014023">
    <property type="entry name" value="Mononeg_RNA_pol_cat"/>
</dbReference>
<evidence type="ECO:0000256" key="5">
    <source>
        <dbReference type="ARBA" id="ARBA00022484"/>
    </source>
</evidence>
<keyword evidence="5 29" id="KW-0696">RNA-directed RNA polymerase</keyword>
<comment type="catalytic activity">
    <reaction evidence="26">
        <text>GTP + H2O = GDP + phosphate + H(+)</text>
        <dbReference type="Rhea" id="RHEA:19669"/>
        <dbReference type="ChEBI" id="CHEBI:15377"/>
        <dbReference type="ChEBI" id="CHEBI:15378"/>
        <dbReference type="ChEBI" id="CHEBI:37565"/>
        <dbReference type="ChEBI" id="CHEBI:43474"/>
        <dbReference type="ChEBI" id="CHEBI:58189"/>
    </reaction>
</comment>
<evidence type="ECO:0000256" key="10">
    <source>
        <dbReference type="ARBA" id="ARBA00022695"/>
    </source>
</evidence>
<evidence type="ECO:0000256" key="24">
    <source>
        <dbReference type="ARBA" id="ARBA00047332"/>
    </source>
</evidence>
<dbReference type="InterPro" id="IPR026890">
    <property type="entry name" value="Mononeg_mRNAcap"/>
</dbReference>
<evidence type="ECO:0000256" key="12">
    <source>
        <dbReference type="ARBA" id="ARBA00022801"/>
    </source>
</evidence>
<protein>
    <recommendedName>
        <fullName evidence="23">Replicase</fullName>
        <ecNumber evidence="21">2.1.1.375</ecNumber>
        <ecNumber evidence="3">2.7.7.48</ecNumber>
        <ecNumber evidence="4">2.7.7.88</ecNumber>
    </recommendedName>
    <alternativeName>
        <fullName evidence="22">Transcriptase</fullName>
    </alternativeName>
</protein>
<evidence type="ECO:0000256" key="18">
    <source>
        <dbReference type="ARBA" id="ARBA00023268"/>
    </source>
</evidence>
<dbReference type="RefSeq" id="YP_009337295.1">
    <property type="nucleotide sequence ID" value="NC_033103.1"/>
</dbReference>
<accession>A0A1L3KN18</accession>
<dbReference type="Proteomes" id="UP000204190">
    <property type="component" value="Segment"/>
</dbReference>
<dbReference type="NCBIfam" id="TIGR04198">
    <property type="entry name" value="paramyx_RNAcap"/>
    <property type="match status" value="1"/>
</dbReference>
<dbReference type="InterPro" id="IPR039530">
    <property type="entry name" value="L_methyltransferase_rhabdo"/>
</dbReference>
<keyword evidence="7" id="KW-0507">mRNA processing</keyword>
<keyword evidence="30" id="KW-1185">Reference proteome</keyword>
<keyword evidence="10" id="KW-0548">Nucleotidyltransferase</keyword>
<dbReference type="GO" id="GO:0016787">
    <property type="term" value="F:hydrolase activity"/>
    <property type="evidence" value="ECO:0007669"/>
    <property type="project" value="UniProtKB-KW"/>
</dbReference>
<evidence type="ECO:0000256" key="9">
    <source>
        <dbReference type="ARBA" id="ARBA00022691"/>
    </source>
</evidence>
<evidence type="ECO:0000256" key="8">
    <source>
        <dbReference type="ARBA" id="ARBA00022679"/>
    </source>
</evidence>
<comment type="catalytic activity">
    <reaction evidence="20">
        <text>a 5'-end (5'-triphosphoguanosine)-(2'-O-methyladenylyl)-adenylyl-cytidylyl-adenosine in mRNA + S-adenosyl-L-methionine = a 5'-end (N(7)-methyl 5'-triphosphoguanosine)-(2'-O-methyladenylyl)-adenylyl-cytidylyl-adenosine in mRNA + S-adenosyl-L-homocysteine</text>
        <dbReference type="Rhea" id="RHEA:65440"/>
        <dbReference type="Rhea" id="RHEA-COMP:16798"/>
        <dbReference type="Rhea" id="RHEA-COMP:16801"/>
        <dbReference type="ChEBI" id="CHEBI:57856"/>
        <dbReference type="ChEBI" id="CHEBI:59789"/>
        <dbReference type="ChEBI" id="CHEBI:156482"/>
        <dbReference type="ChEBI" id="CHEBI:156483"/>
    </reaction>
</comment>
<dbReference type="Pfam" id="PF00946">
    <property type="entry name" value="Mononeg_RNA_pol"/>
    <property type="match status" value="1"/>
</dbReference>
<organism evidence="29">
    <name type="scientific">Hubei diptera virus 10</name>
    <dbReference type="NCBI Taxonomy" id="1922871"/>
    <lineage>
        <taxon>Viruses</taxon>
        <taxon>Riboviria</taxon>
        <taxon>Orthornavirae</taxon>
        <taxon>Negarnaviricota</taxon>
        <taxon>Haploviricotina</taxon>
        <taxon>Monjiviricetes</taxon>
        <taxon>Mononegavirales</taxon>
        <taxon>Rhabdoviridae</taxon>
        <taxon>Alpharhabdovirinae</taxon>
        <taxon>Sigmavirus</taxon>
        <taxon>Sigmavirus myga</taxon>
    </lineage>
</organism>
<dbReference type="EC" id="2.7.7.88" evidence="4"/>
<dbReference type="GO" id="GO:0044423">
    <property type="term" value="C:virion component"/>
    <property type="evidence" value="ECO:0007669"/>
    <property type="project" value="UniProtKB-KW"/>
</dbReference>
<keyword evidence="13" id="KW-0067">ATP-binding</keyword>
<dbReference type="GO" id="GO:0004482">
    <property type="term" value="F:mRNA 5'-cap (guanine-N7-)-methyltransferase activity"/>
    <property type="evidence" value="ECO:0007669"/>
    <property type="project" value="InterPro"/>
</dbReference>
<dbReference type="Pfam" id="PF14318">
    <property type="entry name" value="Mononeg_mRNAcap"/>
    <property type="match status" value="1"/>
</dbReference>
<feature type="domain" description="RdRp catalytic" evidence="27">
    <location>
        <begin position="602"/>
        <end position="788"/>
    </location>
</feature>
<evidence type="ECO:0000256" key="3">
    <source>
        <dbReference type="ARBA" id="ARBA00012494"/>
    </source>
</evidence>
<dbReference type="EC" id="2.7.7.48" evidence="3"/>
<evidence type="ECO:0000313" key="30">
    <source>
        <dbReference type="Proteomes" id="UP000204190"/>
    </source>
</evidence>
<dbReference type="PROSITE" id="PS51590">
    <property type="entry name" value="SAM_MT_MNV_L"/>
    <property type="match status" value="1"/>
</dbReference>
<evidence type="ECO:0000256" key="15">
    <source>
        <dbReference type="ARBA" id="ARBA00022953"/>
    </source>
</evidence>
<dbReference type="InterPro" id="IPR039736">
    <property type="entry name" value="L_poly_C"/>
</dbReference>
<keyword evidence="12" id="KW-0378">Hydrolase</keyword>
<dbReference type="Pfam" id="PF21081">
    <property type="entry name" value="Methyltrans_Mon_3rd"/>
    <property type="match status" value="1"/>
</dbReference>
<dbReference type="PROSITE" id="PS50526">
    <property type="entry name" value="RDRP_SSRNA_NEG_NONSEG"/>
    <property type="match status" value="1"/>
</dbReference>
<evidence type="ECO:0000256" key="16">
    <source>
        <dbReference type="ARBA" id="ARBA00023042"/>
    </source>
</evidence>
<evidence type="ECO:0000256" key="25">
    <source>
        <dbReference type="ARBA" id="ARBA00047370"/>
    </source>
</evidence>
<dbReference type="GO" id="GO:0030430">
    <property type="term" value="C:host cell cytoplasm"/>
    <property type="evidence" value="ECO:0007669"/>
    <property type="project" value="UniProtKB-SubCell"/>
</dbReference>
<keyword evidence="9" id="KW-0949">S-adenosyl-L-methionine</keyword>
<evidence type="ECO:0000313" key="29">
    <source>
        <dbReference type="EMBL" id="APG78756.1"/>
    </source>
</evidence>
<dbReference type="InterPro" id="IPR017234">
    <property type="entry name" value="RNA-dir_pol_rhabdovirus"/>
</dbReference>
<name>A0A1L3KN18_9RHAB</name>
<evidence type="ECO:0000256" key="4">
    <source>
        <dbReference type="ARBA" id="ARBA00012582"/>
    </source>
</evidence>
<evidence type="ECO:0000256" key="20">
    <source>
        <dbReference type="ARBA" id="ARBA00024499"/>
    </source>
</evidence>
<dbReference type="InterPro" id="IPR048398">
    <property type="entry name" value="Methyltrans_Mon_C"/>
</dbReference>
<evidence type="ECO:0000256" key="17">
    <source>
        <dbReference type="ARBA" id="ARBA00023200"/>
    </source>
</evidence>
<comment type="catalytic activity">
    <reaction evidence="24">
        <text>a 5'-end (5'-triphosphoguanosine)-adenylyl-adenylyl-cytidylyl-adenosine in mRNA + S-adenosyl-L-methionine = a 5'-end (5'-triphosphoguanosine)-(2'-O-methyladenylyl)-adenylyl-cytidylyl-adenosine in mRNA + S-adenosyl-L-homocysteine + H(+)</text>
        <dbReference type="Rhea" id="RHEA:65380"/>
        <dbReference type="Rhea" id="RHEA-COMP:16797"/>
        <dbReference type="Rhea" id="RHEA-COMP:16801"/>
        <dbReference type="ChEBI" id="CHEBI:15378"/>
        <dbReference type="ChEBI" id="CHEBI:57856"/>
        <dbReference type="ChEBI" id="CHEBI:59789"/>
        <dbReference type="ChEBI" id="CHEBI:156482"/>
        <dbReference type="ChEBI" id="CHEBI:156484"/>
    </reaction>
</comment>
<proteinExistence type="predicted"/>
<feature type="domain" description="Mononegavirus-type SAM-dependent 2'-O-MTase" evidence="28">
    <location>
        <begin position="1652"/>
        <end position="1848"/>
    </location>
</feature>
<keyword evidence="6" id="KW-0489">Methyltransferase</keyword>
<comment type="subcellular location">
    <subcellularLocation>
        <location evidence="1">Host cytoplasm</location>
    </subcellularLocation>
    <subcellularLocation>
        <location evidence="2">Virion</location>
    </subcellularLocation>
</comment>
<evidence type="ECO:0000256" key="19">
    <source>
        <dbReference type="ARBA" id="ARBA00024494"/>
    </source>
</evidence>
<keyword evidence="15" id="KW-0693">Viral RNA replication</keyword>
<dbReference type="Pfam" id="PF21080">
    <property type="entry name" value="Methyltrans_Mon_1st"/>
    <property type="match status" value="1"/>
</dbReference>
<keyword evidence="11" id="KW-0547">Nucleotide-binding</keyword>
<evidence type="ECO:0000259" key="28">
    <source>
        <dbReference type="PROSITE" id="PS51590"/>
    </source>
</evidence>
<dbReference type="PIRSF" id="PIRSF037546">
    <property type="entry name" value="RNA_pol_RhabdoV_sub"/>
    <property type="match status" value="1"/>
</dbReference>
<evidence type="ECO:0000256" key="22">
    <source>
        <dbReference type="ARBA" id="ARBA00030436"/>
    </source>
</evidence>
<keyword evidence="14" id="KW-0946">Virion</keyword>
<evidence type="ECO:0000256" key="2">
    <source>
        <dbReference type="ARBA" id="ARBA00004328"/>
    </source>
</evidence>
<evidence type="ECO:0000256" key="21">
    <source>
        <dbReference type="ARBA" id="ARBA00026099"/>
    </source>
</evidence>
<sequence length="2123" mass="243349">MDFAFDDENYSSTSILSDGIEYEDEFIHDTFHEPSMDYLNNVDYSLNSPLTKDELVDFVEYLKYSTIPTRWNIKIWNKRRERLNPIINLSKLRPIEHFHRWIGYLNTHVSPDLKEIKHLMARAGADAKETAQVVDAFLQSWIKKTPGFKDKSRVHDEILKWGALYLEFHKLTLVLNASNKEECLALTKSCKALWYSDQENGTDMLIHLRTLGSAVVTKGFVFLKTHDILMDRNMVLMSKDMYAARFQSLLSMCNRYDEKYPANSWLRLNELYNLGDQLLESIGDDAFHMIKLLEPACNLRLAELARRFRPKIPEFPAFKHHIFAAVRQVASEWSISSDLIELVLREDHIDTVLSYYSAFRHWGHPLIDTIEGLNKLYEQVTCEKNIDPLYPEILASDFAYIVLKDQYKKKKKWMVDLDKVAPTNILYNCIRSNSWPTPAVIENFGDNWHRLPLIACFEIPDMIDPSVIYSDRSHSMTRDEIINHLTTNPGMPIPSRKVLTTLLHSDTTDWKAFLERVDKYGLDLNELVIGLKEKEREIKKKGRFFSLMSWSLRDYFVVTEYLIKKHFVPLFYGLTMADDLTTVMRKMMENANGQGLDDYSYISIANHIDYEKWNNHQRLESTGPVFRVMGQFLGYPNLIYRTHEFFQQSLIYHGGRGDLMTVRDGKIVNSGSTRVCWEGQAGGLEGLRQKGWSILNLLVIRREGSHRNTKIKCLAQGDNQVICTQYELQKSRSDQEMEENILKVVQNNQVILAKIEEGTRKLGLIINKDETMQSADYLNYGKVPVVRGNIRALETKRWARVTCVTNDQIPTLSNVMATVSTNALTVAHYSDSPINTMYHLNFLGNFARILLEFHNPALRCPVYSILKTKDALNSLSYKIACIYLDPSIGGVCGTSLTRFLIRQFPDPITESLTFIKKVFEGTTNPEIKKICYEFGCVKLGDPMLIDIRKLIEDPLSLNIPRGISALTLIKNKIKDELIYHVSDIRNKIIRDAVLFHQAEEASLVSFLASIQPRFPRFLSEFKSGTFIGITESLIGLFQNSKTIRNFFSKKLSKTIDALIVKSELISYTSLLRYDLTYSHISIWSCSSTKADNLRKDSWGGPVIGATIPHPMELIGRFELNAGSCSYCEYNAVERLFVSLILPNGLVNCWDQRGPYSAYLGSRTSETTSLLQPWERNAVIPLIERAAKLRNAIGWFISPDSKLAESIYKNLFSLTGEDWDRVVSGYKRTGSAIHRFSCSRQSSGGYTAQSPVRLTRMITTTSTLQDIGDRNYDFMFQSCIIFSQITAGECHYGNREAGYYHFHISCPECLREIEEPILDTNVEYSHPDVYEVLNKWKPESTPWSKKRTIANIPPSDWSDLPDYSKSYYIGCAEGFLFGDREGSGRSAVVEGSLFPLTIAKKVNPHYYMDGILNGLVRAASLSTLFKLSVTDLIKPQSALVGMVIYLIEKLSLDIAVQNLWRHEHFLLLFTSIPHRTPPSYPLKGRELGELGKNFLEYKFMRSGNYLTYNQSSSQDIWIFSDINDLTTAGLMGLSSSSMRDLYQTHLTADTKRNIRRYKDVIVALRSDDVDISLFNLDQILKTVRYTDREVRHAAKDLSTYRPPQLTSLIENDWGIEVTVPITCKEIPFGPESQKPCLIPLVPRSQNPLISGLRTFQCATGAHYKLRSLLRGLNIKCMDSLCGGDGSGGIGSMVLREYPHTRLIFNSLLNLDNVNLRGSNPAPPTAIAMIPHVSRRCINLHDAWSNPNDLSFESTWEYFLSLKRQFKLRIDLVILDMECVTEAISSKIEQNLVTYLHDLVEKKCVVIYKTYASLLLGENSCLRRIGKYFKQTQLCYTDITSSNSSEIYCVFSNLWRDQILNVHPNLQEVVSFVTTCPVFKSPESEFHRAIRIRRLNLEQGIPRSFLVDKEIELINLLVSLGVHSGISVRLTRYLASSDQFYSYLILLTVVMNSLIPTTILYRSRPNPPKDVLVSNSAAWICGFSLWLSVCSEDFSLNALALEIIKTGFPFSWTAYKINKHWKVFWSAVENYQVAKHLYIDSRMATIGQVIRALTRFRRTPFRCYSVEKYDEDIIHFNFGLRRKYVDSQTHIFRLLTQKNLASFKAQGTTGYDFVSPDLELHHWHS</sequence>
<keyword evidence="17" id="KW-1035">Host cytoplasm</keyword>
<comment type="catalytic activity">
    <reaction evidence="19">
        <text>a 5'-end triphospho-adenylyl-adenylyl-cytidylyl-adenosine in mRNA + GDP + H(+) = a 5'-end (5'-triphosphoguanosine)-adenylyl-adenylyl-cytidylyl-adenosine in mRNA + diphosphate</text>
        <dbReference type="Rhea" id="RHEA:65436"/>
        <dbReference type="Rhea" id="RHEA-COMP:16797"/>
        <dbReference type="Rhea" id="RHEA-COMP:16799"/>
        <dbReference type="ChEBI" id="CHEBI:15378"/>
        <dbReference type="ChEBI" id="CHEBI:33019"/>
        <dbReference type="ChEBI" id="CHEBI:58189"/>
        <dbReference type="ChEBI" id="CHEBI:156484"/>
        <dbReference type="ChEBI" id="CHEBI:156503"/>
        <dbReference type="EC" id="2.7.7.88"/>
    </reaction>
</comment>
<dbReference type="GO" id="GO:0005524">
    <property type="term" value="F:ATP binding"/>
    <property type="evidence" value="ECO:0007669"/>
    <property type="project" value="UniProtKB-KW"/>
</dbReference>
<evidence type="ECO:0000256" key="1">
    <source>
        <dbReference type="ARBA" id="ARBA00004192"/>
    </source>
</evidence>
<dbReference type="EC" id="2.1.1.375" evidence="21"/>